<dbReference type="InterPro" id="IPR029052">
    <property type="entry name" value="Metallo-depent_PP-like"/>
</dbReference>
<proteinExistence type="predicted"/>
<dbReference type="Gene3D" id="3.60.21.10">
    <property type="match status" value="1"/>
</dbReference>
<dbReference type="CDD" id="cd00840">
    <property type="entry name" value="MPP_Mre11_N"/>
    <property type="match status" value="1"/>
</dbReference>
<dbReference type="PANTHER" id="PTHR30337">
    <property type="entry name" value="COMPONENT OF ATP-DEPENDENT DSDNA EXONUCLEASE"/>
    <property type="match status" value="1"/>
</dbReference>
<evidence type="ECO:0000256" key="2">
    <source>
        <dbReference type="ARBA" id="ARBA00022801"/>
    </source>
</evidence>
<feature type="domain" description="Calcineurin-like phosphoesterase" evidence="4">
    <location>
        <begin position="3"/>
        <end position="194"/>
    </location>
</feature>
<evidence type="ECO:0000256" key="1">
    <source>
        <dbReference type="ARBA" id="ARBA00022722"/>
    </source>
</evidence>
<dbReference type="EMBL" id="LNQE01001545">
    <property type="protein sequence ID" value="KUG15625.1"/>
    <property type="molecule type" value="Genomic_DNA"/>
</dbReference>
<dbReference type="PANTHER" id="PTHR30337:SF0">
    <property type="entry name" value="NUCLEASE SBCCD SUBUNIT D"/>
    <property type="match status" value="1"/>
</dbReference>
<evidence type="ECO:0000256" key="3">
    <source>
        <dbReference type="ARBA" id="ARBA00022839"/>
    </source>
</evidence>
<comment type="caution">
    <text evidence="5">The sequence shown here is derived from an EMBL/GenBank/DDBJ whole genome shotgun (WGS) entry which is preliminary data.</text>
</comment>
<dbReference type="Pfam" id="PF00149">
    <property type="entry name" value="Metallophos"/>
    <property type="match status" value="1"/>
</dbReference>
<protein>
    <recommendedName>
        <fullName evidence="4">Calcineurin-like phosphoesterase domain-containing protein</fullName>
    </recommendedName>
</protein>
<evidence type="ECO:0000313" key="5">
    <source>
        <dbReference type="EMBL" id="KUG15625.1"/>
    </source>
</evidence>
<dbReference type="InterPro" id="IPR041796">
    <property type="entry name" value="Mre11_N"/>
</dbReference>
<dbReference type="SUPFAM" id="SSF56300">
    <property type="entry name" value="Metallo-dependent phosphatases"/>
    <property type="match status" value="1"/>
</dbReference>
<dbReference type="InterPro" id="IPR004843">
    <property type="entry name" value="Calcineurin-like_PHP"/>
</dbReference>
<evidence type="ECO:0000259" key="4">
    <source>
        <dbReference type="Pfam" id="PF00149"/>
    </source>
</evidence>
<accession>A0A0W8F433</accession>
<keyword evidence="1" id="KW-0540">Nuclease</keyword>
<gene>
    <name evidence="5" type="ORF">ASZ90_014718</name>
</gene>
<dbReference type="GO" id="GO:0004527">
    <property type="term" value="F:exonuclease activity"/>
    <property type="evidence" value="ECO:0007669"/>
    <property type="project" value="UniProtKB-KW"/>
</dbReference>
<dbReference type="InterPro" id="IPR050535">
    <property type="entry name" value="DNA_Repair-Maintenance_Comp"/>
</dbReference>
<keyword evidence="2" id="KW-0378">Hydrolase</keyword>
<sequence>MVRFLHTSDWQMGMRAVHAGNKSKEIRIKRYETASNVLNIAKKNGIDFAIIAGDLFEHNDVDEIVVKKTVDILNQFAPIPVFIIPGNHDPSLPGAIWDRTSWHRIGSHVLLLDEEREYDLDGGITLYPCPVKQKRSGIDPTIWIPKRLPDDRRIRIGIAHGSLDILPDSINFPIEKRCAEEKGLDYLALGDWHSFFQYDRVLYPGSFEPTSYTEKDSGNVVIVEISAAGITPKIEKIKCRSLNWAEFSVDIKDITDIEKLEESIRMLGPLASLVLRIRVHLYLSQDEDFIQQLETLRTELDEGAFYLEWDQDEEMPIADNTAERLPEGILHDMNESLQNILQGKIPQPPCHVFAGQDRLVVQKARNLLFTFEGRRKK</sequence>
<dbReference type="AlphaFoldDB" id="A0A0W8F433"/>
<name>A0A0W8F433_9ZZZZ</name>
<keyword evidence="3" id="KW-0269">Exonuclease</keyword>
<reference evidence="5" key="1">
    <citation type="journal article" date="2015" name="Proc. Natl. Acad. Sci. U.S.A.">
        <title>Networks of energetic and metabolic interactions define dynamics in microbial communities.</title>
        <authorList>
            <person name="Embree M."/>
            <person name="Liu J.K."/>
            <person name="Al-Bassam M.M."/>
            <person name="Zengler K."/>
        </authorList>
    </citation>
    <scope>NUCLEOTIDE SEQUENCE</scope>
</reference>
<organism evidence="5">
    <name type="scientific">hydrocarbon metagenome</name>
    <dbReference type="NCBI Taxonomy" id="938273"/>
    <lineage>
        <taxon>unclassified sequences</taxon>
        <taxon>metagenomes</taxon>
        <taxon>ecological metagenomes</taxon>
    </lineage>
</organism>